<evidence type="ECO:0000313" key="3">
    <source>
        <dbReference type="Proteomes" id="UP000664632"/>
    </source>
</evidence>
<organism evidence="2 3">
    <name type="scientific">Candidatus Enterococcus ikei</name>
    <dbReference type="NCBI Taxonomy" id="2815326"/>
    <lineage>
        <taxon>Bacteria</taxon>
        <taxon>Bacillati</taxon>
        <taxon>Bacillota</taxon>
        <taxon>Bacilli</taxon>
        <taxon>Lactobacillales</taxon>
        <taxon>Enterococcaceae</taxon>
        <taxon>Enterococcus</taxon>
    </lineage>
</organism>
<feature type="compositionally biased region" description="Polar residues" evidence="1">
    <location>
        <begin position="36"/>
        <end position="45"/>
    </location>
</feature>
<dbReference type="EMBL" id="JAFLWD010000024">
    <property type="protein sequence ID" value="MBO0440741.1"/>
    <property type="molecule type" value="Genomic_DNA"/>
</dbReference>
<feature type="compositionally biased region" description="Basic and acidic residues" evidence="1">
    <location>
        <begin position="46"/>
        <end position="56"/>
    </location>
</feature>
<keyword evidence="3" id="KW-1185">Reference proteome</keyword>
<feature type="region of interest" description="Disordered" evidence="1">
    <location>
        <begin position="29"/>
        <end position="69"/>
    </location>
</feature>
<sequence length="69" mass="7500">MVITFAPSSNVVYADEANKAISGAGIKFIDRRPPKNTDSSSNSMIEEQRSPADKARKALPMTNKKTEST</sequence>
<evidence type="ECO:0000313" key="2">
    <source>
        <dbReference type="EMBL" id="MBO0440741.1"/>
    </source>
</evidence>
<name>A0ABS3GZQ4_9ENTE</name>
<dbReference type="RefSeq" id="WP_207112780.1">
    <property type="nucleotide sequence ID" value="NZ_JAFLWD010000024.1"/>
</dbReference>
<gene>
    <name evidence="2" type="ORF">JZO69_10240</name>
</gene>
<comment type="caution">
    <text evidence="2">The sequence shown here is derived from an EMBL/GenBank/DDBJ whole genome shotgun (WGS) entry which is preliminary data.</text>
</comment>
<evidence type="ECO:0000256" key="1">
    <source>
        <dbReference type="SAM" id="MobiDB-lite"/>
    </source>
</evidence>
<accession>A0ABS3GZQ4</accession>
<proteinExistence type="predicted"/>
<protein>
    <submittedName>
        <fullName evidence="2">Uncharacterized protein</fullName>
    </submittedName>
</protein>
<reference evidence="2 3" key="1">
    <citation type="submission" date="2021-03" db="EMBL/GenBank/DDBJ databases">
        <title>Enterococcal diversity collection.</title>
        <authorList>
            <person name="Gilmore M.S."/>
            <person name="Schwartzman J."/>
            <person name="Van Tyne D."/>
            <person name="Martin M."/>
            <person name="Earl A.M."/>
            <person name="Manson A.L."/>
            <person name="Straub T."/>
            <person name="Salamzade R."/>
            <person name="Saavedra J."/>
            <person name="Lebreton F."/>
            <person name="Prichula J."/>
            <person name="Schaufler K."/>
            <person name="Gaca A."/>
            <person name="Sgardioli B."/>
            <person name="Wagenaar J."/>
            <person name="Strong T."/>
        </authorList>
    </citation>
    <scope>NUCLEOTIDE SEQUENCE [LARGE SCALE GENOMIC DNA]</scope>
    <source>
        <strain evidence="2 3">DIV0869a</strain>
    </source>
</reference>
<dbReference type="Proteomes" id="UP000664632">
    <property type="component" value="Unassembled WGS sequence"/>
</dbReference>